<dbReference type="EMBL" id="BAAAQD010000066">
    <property type="protein sequence ID" value="GAA1577597.1"/>
    <property type="molecule type" value="Genomic_DNA"/>
</dbReference>
<name>A0ABP4PHH8_9ACTN</name>
<dbReference type="RefSeq" id="WP_344515842.1">
    <property type="nucleotide sequence ID" value="NZ_BAAAQD010000066.1"/>
</dbReference>
<evidence type="ECO:0008006" key="3">
    <source>
        <dbReference type="Google" id="ProtNLM"/>
    </source>
</evidence>
<gene>
    <name evidence="1" type="ORF">GCM10009827_119260</name>
</gene>
<protein>
    <recommendedName>
        <fullName evidence="3">Enoyl-CoA hydratase</fullName>
    </recommendedName>
</protein>
<reference evidence="2" key="1">
    <citation type="journal article" date="2019" name="Int. J. Syst. Evol. Microbiol.">
        <title>The Global Catalogue of Microorganisms (GCM) 10K type strain sequencing project: providing services to taxonomists for standard genome sequencing and annotation.</title>
        <authorList>
            <consortium name="The Broad Institute Genomics Platform"/>
            <consortium name="The Broad Institute Genome Sequencing Center for Infectious Disease"/>
            <person name="Wu L."/>
            <person name="Ma J."/>
        </authorList>
    </citation>
    <scope>NUCLEOTIDE SEQUENCE [LARGE SCALE GENOMIC DNA]</scope>
    <source>
        <strain evidence="2">JCM 15933</strain>
    </source>
</reference>
<evidence type="ECO:0000313" key="2">
    <source>
        <dbReference type="Proteomes" id="UP001501470"/>
    </source>
</evidence>
<organism evidence="1 2">
    <name type="scientific">Dactylosporangium maewongense</name>
    <dbReference type="NCBI Taxonomy" id="634393"/>
    <lineage>
        <taxon>Bacteria</taxon>
        <taxon>Bacillati</taxon>
        <taxon>Actinomycetota</taxon>
        <taxon>Actinomycetes</taxon>
        <taxon>Micromonosporales</taxon>
        <taxon>Micromonosporaceae</taxon>
        <taxon>Dactylosporangium</taxon>
    </lineage>
</organism>
<evidence type="ECO:0000313" key="1">
    <source>
        <dbReference type="EMBL" id="GAA1577597.1"/>
    </source>
</evidence>
<dbReference type="Proteomes" id="UP001501470">
    <property type="component" value="Unassembled WGS sequence"/>
</dbReference>
<sequence>MTVRVELSDRVYTVILDRQETRNAVDRLNARTLAFALMRIGESFPHATRSPTVPDVDQALR</sequence>
<keyword evidence="2" id="KW-1185">Reference proteome</keyword>
<comment type="caution">
    <text evidence="1">The sequence shown here is derived from an EMBL/GenBank/DDBJ whole genome shotgun (WGS) entry which is preliminary data.</text>
</comment>
<proteinExistence type="predicted"/>
<accession>A0ABP4PHH8</accession>